<dbReference type="SUPFAM" id="SSF56112">
    <property type="entry name" value="Protein kinase-like (PK-like)"/>
    <property type="match status" value="1"/>
</dbReference>
<name>A0A6J1CDY2_MOMCH</name>
<dbReference type="InterPro" id="IPR051681">
    <property type="entry name" value="Ser/Thr_Kinases-Pseudokinases"/>
</dbReference>
<dbReference type="FunFam" id="1.10.510.10:FF:000316">
    <property type="entry name" value="serine/threonine-protein kinase HT1"/>
    <property type="match status" value="1"/>
</dbReference>
<dbReference type="InterPro" id="IPR008271">
    <property type="entry name" value="Ser/Thr_kinase_AS"/>
</dbReference>
<dbReference type="PROSITE" id="PS00108">
    <property type="entry name" value="PROTEIN_KINASE_ST"/>
    <property type="match status" value="1"/>
</dbReference>
<dbReference type="InterPro" id="IPR000719">
    <property type="entry name" value="Prot_kinase_dom"/>
</dbReference>
<dbReference type="InterPro" id="IPR011009">
    <property type="entry name" value="Kinase-like_dom_sf"/>
</dbReference>
<evidence type="ECO:0000256" key="1">
    <source>
        <dbReference type="SAM" id="MobiDB-lite"/>
    </source>
</evidence>
<dbReference type="OrthoDB" id="4062651at2759"/>
<dbReference type="KEGG" id="mcha:111010663"/>
<dbReference type="CDD" id="cd13999">
    <property type="entry name" value="STKc_MAP3K-like"/>
    <property type="match status" value="1"/>
</dbReference>
<keyword evidence="3" id="KW-1185">Reference proteome</keyword>
<dbReference type="GO" id="GO:0005524">
    <property type="term" value="F:ATP binding"/>
    <property type="evidence" value="ECO:0007669"/>
    <property type="project" value="InterPro"/>
</dbReference>
<proteinExistence type="predicted"/>
<evidence type="ECO:0000313" key="4">
    <source>
        <dbReference type="RefSeq" id="XP_022139851.1"/>
    </source>
</evidence>
<dbReference type="GO" id="GO:0004674">
    <property type="term" value="F:protein serine/threonine kinase activity"/>
    <property type="evidence" value="ECO:0007669"/>
    <property type="project" value="TreeGrafter"/>
</dbReference>
<feature type="domain" description="Protein kinase" evidence="2">
    <location>
        <begin position="178"/>
        <end position="437"/>
    </location>
</feature>
<reference evidence="4" key="1">
    <citation type="submission" date="2025-08" db="UniProtKB">
        <authorList>
            <consortium name="RefSeq"/>
        </authorList>
    </citation>
    <scope>IDENTIFICATION</scope>
    <source>
        <strain evidence="4">OHB3-1</strain>
    </source>
</reference>
<gene>
    <name evidence="4" type="primary">LOC111010663</name>
</gene>
<organism evidence="3 4">
    <name type="scientific">Momordica charantia</name>
    <name type="common">Bitter gourd</name>
    <name type="synonym">Balsam pear</name>
    <dbReference type="NCBI Taxonomy" id="3673"/>
    <lineage>
        <taxon>Eukaryota</taxon>
        <taxon>Viridiplantae</taxon>
        <taxon>Streptophyta</taxon>
        <taxon>Embryophyta</taxon>
        <taxon>Tracheophyta</taxon>
        <taxon>Spermatophyta</taxon>
        <taxon>Magnoliopsida</taxon>
        <taxon>eudicotyledons</taxon>
        <taxon>Gunneridae</taxon>
        <taxon>Pentapetalae</taxon>
        <taxon>rosids</taxon>
        <taxon>fabids</taxon>
        <taxon>Cucurbitales</taxon>
        <taxon>Cucurbitaceae</taxon>
        <taxon>Momordiceae</taxon>
        <taxon>Momordica</taxon>
    </lineage>
</organism>
<evidence type="ECO:0000259" key="2">
    <source>
        <dbReference type="PROSITE" id="PS50011"/>
    </source>
</evidence>
<dbReference type="PROSITE" id="PS50011">
    <property type="entry name" value="PROTEIN_KINASE_DOM"/>
    <property type="match status" value="1"/>
</dbReference>
<dbReference type="PANTHER" id="PTHR44329">
    <property type="entry name" value="SERINE/THREONINE-PROTEIN KINASE TNNI3K-RELATED"/>
    <property type="match status" value="1"/>
</dbReference>
<dbReference type="Gene3D" id="3.30.200.20">
    <property type="entry name" value="Phosphorylase Kinase, domain 1"/>
    <property type="match status" value="1"/>
</dbReference>
<dbReference type="RefSeq" id="XP_022139851.1">
    <property type="nucleotide sequence ID" value="XM_022284159.1"/>
</dbReference>
<dbReference type="InterPro" id="IPR001245">
    <property type="entry name" value="Ser-Thr/Tyr_kinase_cat_dom"/>
</dbReference>
<accession>A0A6J1CDY2</accession>
<dbReference type="PRINTS" id="PR00109">
    <property type="entry name" value="TYRKINASE"/>
</dbReference>
<dbReference type="Gene3D" id="1.10.510.10">
    <property type="entry name" value="Transferase(Phosphotransferase) domain 1"/>
    <property type="match status" value="1"/>
</dbReference>
<sequence length="489" mass="55486">MEDANSWLRRTKFSHTVYYRLDSLRLASIPLTIQPPINSVGQTKVVTAPSHHRSTLRYNESNNFLNKQRSLSPSPQTTLSGALKDARTDQKRFATPQPQRRESIKEKGKRVFCKEAKVHSSLKEEKLKSPLKQLASLKGSPKSKFMKESSWTKCFEHSGGRVTAVEAVDELSVDLSKLFLGNRFAYGAHSRLYHGIYYDKVVAVKIINLPDDDENGDLTARLTKQFGREVTLLSRLHHPNVIKLVAACRKPPVYCIITEYLSQGSLRAYLHKLENKSLPLKKLLAIALDIARGMEYIHSQGVIHRDLKPENVLIDQDFCLKIADFGIACEEAHCDTLANDPGTYRWMAPEMIKRKPYGRKVDLYSFGLILWELVAGTVPYEDMTPIQAAYAVVNKNIRPAIPRECPPVLRALIEQCWSEQSEKRPEFWQVVKVLEQLESSVGGGDGTLMSVEQQPSWEDHKKGLKHWMQKLGPQHSQTSSHISKSSKFI</sequence>
<feature type="region of interest" description="Disordered" evidence="1">
    <location>
        <begin position="62"/>
        <end position="106"/>
    </location>
</feature>
<dbReference type="Proteomes" id="UP000504603">
    <property type="component" value="Unplaced"/>
</dbReference>
<feature type="compositionally biased region" description="Polar residues" evidence="1">
    <location>
        <begin position="62"/>
        <end position="80"/>
    </location>
</feature>
<dbReference type="Pfam" id="PF07714">
    <property type="entry name" value="PK_Tyr_Ser-Thr"/>
    <property type="match status" value="1"/>
</dbReference>
<protein>
    <submittedName>
        <fullName evidence="4">Serine/threonine-protein kinase HT1-like</fullName>
    </submittedName>
</protein>
<dbReference type="SMART" id="SM00220">
    <property type="entry name" value="S_TKc"/>
    <property type="match status" value="1"/>
</dbReference>
<dbReference type="GeneID" id="111010663"/>
<dbReference type="AlphaFoldDB" id="A0A6J1CDY2"/>
<dbReference type="PANTHER" id="PTHR44329:SF73">
    <property type="entry name" value="OS01G0201200 PROTEIN"/>
    <property type="match status" value="1"/>
</dbReference>
<evidence type="ECO:0000313" key="3">
    <source>
        <dbReference type="Proteomes" id="UP000504603"/>
    </source>
</evidence>